<reference evidence="1 2" key="1">
    <citation type="submission" date="2024-02" db="EMBL/GenBank/DDBJ databases">
        <authorList>
            <person name="Vignale AGUSTIN F."/>
            <person name="Sosa J E."/>
            <person name="Modenutti C."/>
        </authorList>
    </citation>
    <scope>NUCLEOTIDE SEQUENCE [LARGE SCALE GENOMIC DNA]</scope>
</reference>
<dbReference type="EMBL" id="CAUOFW020008391">
    <property type="protein sequence ID" value="CAK9182599.1"/>
    <property type="molecule type" value="Genomic_DNA"/>
</dbReference>
<comment type="caution">
    <text evidence="1">The sequence shown here is derived from an EMBL/GenBank/DDBJ whole genome shotgun (WGS) entry which is preliminary data.</text>
</comment>
<evidence type="ECO:0000313" key="2">
    <source>
        <dbReference type="Proteomes" id="UP001642360"/>
    </source>
</evidence>
<dbReference type="Proteomes" id="UP001642360">
    <property type="component" value="Unassembled WGS sequence"/>
</dbReference>
<name>A0ABC8UP50_9AQUA</name>
<evidence type="ECO:0000313" key="1">
    <source>
        <dbReference type="EMBL" id="CAK9182599.1"/>
    </source>
</evidence>
<proteinExistence type="predicted"/>
<sequence>MGCCHLYLLNTTDLACNNAPNGCGGAILGVQYEVVHIKQLVVQQNASTLNKSSISENDLIDLSGVSSEQVSCRPPK</sequence>
<gene>
    <name evidence="1" type="ORF">ILEXP_LOCUS52815</name>
</gene>
<dbReference type="AlphaFoldDB" id="A0ABC8UP50"/>
<organism evidence="1 2">
    <name type="scientific">Ilex paraguariensis</name>
    <name type="common">yerba mate</name>
    <dbReference type="NCBI Taxonomy" id="185542"/>
    <lineage>
        <taxon>Eukaryota</taxon>
        <taxon>Viridiplantae</taxon>
        <taxon>Streptophyta</taxon>
        <taxon>Embryophyta</taxon>
        <taxon>Tracheophyta</taxon>
        <taxon>Spermatophyta</taxon>
        <taxon>Magnoliopsida</taxon>
        <taxon>eudicotyledons</taxon>
        <taxon>Gunneridae</taxon>
        <taxon>Pentapetalae</taxon>
        <taxon>asterids</taxon>
        <taxon>campanulids</taxon>
        <taxon>Aquifoliales</taxon>
        <taxon>Aquifoliaceae</taxon>
        <taxon>Ilex</taxon>
    </lineage>
</organism>
<protein>
    <submittedName>
        <fullName evidence="1">Uncharacterized protein</fullName>
    </submittedName>
</protein>
<keyword evidence="2" id="KW-1185">Reference proteome</keyword>
<accession>A0ABC8UP50</accession>